<name>A0A7K1YEA2_9SPHI</name>
<evidence type="ECO:0000313" key="3">
    <source>
        <dbReference type="Proteomes" id="UP000466586"/>
    </source>
</evidence>
<keyword evidence="3" id="KW-1185">Reference proteome</keyword>
<accession>A0A7K1YEA2</accession>
<gene>
    <name evidence="2" type="ORF">GS399_18335</name>
</gene>
<dbReference type="InterPro" id="IPR011250">
    <property type="entry name" value="OMP/PagP_B-barrel"/>
</dbReference>
<organism evidence="2 3">
    <name type="scientific">Hufsiella arboris</name>
    <dbReference type="NCBI Taxonomy" id="2695275"/>
    <lineage>
        <taxon>Bacteria</taxon>
        <taxon>Pseudomonadati</taxon>
        <taxon>Bacteroidota</taxon>
        <taxon>Sphingobacteriia</taxon>
        <taxon>Sphingobacteriales</taxon>
        <taxon>Sphingobacteriaceae</taxon>
        <taxon>Hufsiella</taxon>
    </lineage>
</organism>
<evidence type="ECO:0000313" key="2">
    <source>
        <dbReference type="EMBL" id="MXV52934.1"/>
    </source>
</evidence>
<reference evidence="2 3" key="1">
    <citation type="submission" date="2019-11" db="EMBL/GenBank/DDBJ databases">
        <title>Pedobacter sp. HMF7647 Genome sequencing and assembly.</title>
        <authorList>
            <person name="Kang H."/>
            <person name="Kim H."/>
            <person name="Joh K."/>
        </authorList>
    </citation>
    <scope>NUCLEOTIDE SEQUENCE [LARGE SCALE GENOMIC DNA]</scope>
    <source>
        <strain evidence="2 3">HMF7647</strain>
    </source>
</reference>
<dbReference type="Proteomes" id="UP000466586">
    <property type="component" value="Unassembled WGS sequence"/>
</dbReference>
<feature type="chain" id="PRO_5029530292" description="Outer membrane beta-barrel protein" evidence="1">
    <location>
        <begin position="20"/>
        <end position="175"/>
    </location>
</feature>
<evidence type="ECO:0000256" key="1">
    <source>
        <dbReference type="SAM" id="SignalP"/>
    </source>
</evidence>
<evidence type="ECO:0008006" key="4">
    <source>
        <dbReference type="Google" id="ProtNLM"/>
    </source>
</evidence>
<protein>
    <recommendedName>
        <fullName evidence="4">Outer membrane beta-barrel protein</fullName>
    </recommendedName>
</protein>
<feature type="signal peptide" evidence="1">
    <location>
        <begin position="1"/>
        <end position="19"/>
    </location>
</feature>
<dbReference type="EMBL" id="WVHT01000011">
    <property type="protein sequence ID" value="MXV52934.1"/>
    <property type="molecule type" value="Genomic_DNA"/>
</dbReference>
<proteinExistence type="predicted"/>
<dbReference type="RefSeq" id="WP_160846113.1">
    <property type="nucleotide sequence ID" value="NZ_WVHT01000011.1"/>
</dbReference>
<keyword evidence="1" id="KW-0732">Signal</keyword>
<comment type="caution">
    <text evidence="2">The sequence shown here is derived from an EMBL/GenBank/DDBJ whole genome shotgun (WGS) entry which is preliminary data.</text>
</comment>
<sequence length="175" mass="19315">MKRFLISLVFSLSLVSVFAQSTPRPYLPKPRFSLGPEFGFPTDHEFADLFRFGFGGSGALEIPVTRKFYLEGVAGFITYYLKSSSYDESDINKSYIPLKAGGKYYIKNYLYAEGTFGVSIGTQKNAGVALVYSPGAGVSIPVTKDGYLDIGGRFEVWDRDGGNLNQFAIKAAYKF</sequence>
<dbReference type="AlphaFoldDB" id="A0A7K1YEA2"/>
<dbReference type="SUPFAM" id="SSF56925">
    <property type="entry name" value="OMPA-like"/>
    <property type="match status" value="1"/>
</dbReference>